<evidence type="ECO:0000313" key="1">
    <source>
        <dbReference type="EMBL" id="PLX17409.1"/>
    </source>
</evidence>
<name>A0A2N5ZFJ7_MUIH1</name>
<evidence type="ECO:0000313" key="2">
    <source>
        <dbReference type="Proteomes" id="UP000234857"/>
    </source>
</evidence>
<gene>
    <name evidence="1" type="ORF">C0601_07565</name>
</gene>
<protein>
    <submittedName>
        <fullName evidence="1">Uncharacterized protein</fullName>
    </submittedName>
</protein>
<dbReference type="EMBL" id="PKTG01000087">
    <property type="protein sequence ID" value="PLX17409.1"/>
    <property type="molecule type" value="Genomic_DNA"/>
</dbReference>
<accession>A0A2N5ZFJ7</accession>
<organism evidence="1 2">
    <name type="scientific">Muiribacterium halophilum</name>
    <dbReference type="NCBI Taxonomy" id="2053465"/>
    <lineage>
        <taxon>Bacteria</taxon>
        <taxon>Candidatus Muiribacteriota</taxon>
        <taxon>Candidatus Muiribacteriia</taxon>
        <taxon>Candidatus Muiribacteriales</taxon>
        <taxon>Candidatus Muiribacteriaceae</taxon>
        <taxon>Candidatus Muiribacterium</taxon>
    </lineage>
</organism>
<comment type="caution">
    <text evidence="1">The sequence shown here is derived from an EMBL/GenBank/DDBJ whole genome shotgun (WGS) entry which is preliminary data.</text>
</comment>
<dbReference type="AlphaFoldDB" id="A0A2N5ZFJ7"/>
<proteinExistence type="predicted"/>
<reference evidence="1 2" key="1">
    <citation type="submission" date="2017-11" db="EMBL/GenBank/DDBJ databases">
        <title>Genome-resolved metagenomics identifies genetic mobility, metabolic interactions, and unexpected diversity in perchlorate-reducing communities.</title>
        <authorList>
            <person name="Barnum T.P."/>
            <person name="Figueroa I.A."/>
            <person name="Carlstrom C.I."/>
            <person name="Lucas L.N."/>
            <person name="Engelbrektson A.L."/>
            <person name="Coates J.D."/>
        </authorList>
    </citation>
    <scope>NUCLEOTIDE SEQUENCE [LARGE SCALE GENOMIC DNA]</scope>
    <source>
        <strain evidence="1">BM706</strain>
    </source>
</reference>
<dbReference type="Proteomes" id="UP000234857">
    <property type="component" value="Unassembled WGS sequence"/>
</dbReference>
<sequence length="185" mass="21675">MYITYLRPDIEDKTILLYLTLKVNTHLKKITLSNIEDYDVDIFPMSFPVNNFKIIISGDFKEEILQMFIYLENGDIFSESFFVEEKQISFADHLYIEKEFEMVNQKKIDERKQFAVELLLSDEGFMTQLQENFGDPEEILDKATIMAEKVAEKTVNIINDDEANQYINYNVVAGPDSVMKQILQQ</sequence>